<gene>
    <name evidence="13" type="primary">gatA_3</name>
    <name evidence="11" type="synonym">gatA</name>
    <name evidence="13" type="ORF">RNA01_33580</name>
</gene>
<comment type="function">
    <text evidence="1">Hydrolyzes indole-3-acetamide (IAM) into indole-3-acetic acid (IAA).</text>
</comment>
<dbReference type="NCBIfam" id="TIGR00132">
    <property type="entry name" value="gatA"/>
    <property type="match status" value="1"/>
</dbReference>
<accession>A0A512HLU7</accession>
<evidence type="ECO:0000256" key="6">
    <source>
        <dbReference type="ARBA" id="ARBA00022598"/>
    </source>
</evidence>
<evidence type="ECO:0000256" key="2">
    <source>
        <dbReference type="ARBA" id="ARBA00008069"/>
    </source>
</evidence>
<evidence type="ECO:0000256" key="1">
    <source>
        <dbReference type="ARBA" id="ARBA00003871"/>
    </source>
</evidence>
<feature type="active site" description="Charge relay system" evidence="11">
    <location>
        <position position="159"/>
    </location>
</feature>
<dbReference type="Pfam" id="PF01425">
    <property type="entry name" value="Amidase"/>
    <property type="match status" value="1"/>
</dbReference>
<keyword evidence="9 11" id="KW-0648">Protein biosynthesis</keyword>
<dbReference type="EC" id="6.3.5.7" evidence="4 11"/>
<dbReference type="GO" id="GO:0016740">
    <property type="term" value="F:transferase activity"/>
    <property type="evidence" value="ECO:0007669"/>
    <property type="project" value="UniProtKB-KW"/>
</dbReference>
<dbReference type="PANTHER" id="PTHR11895">
    <property type="entry name" value="TRANSAMIDASE"/>
    <property type="match status" value="1"/>
</dbReference>
<reference evidence="13 14" key="1">
    <citation type="submission" date="2019-07" db="EMBL/GenBank/DDBJ databases">
        <title>Whole genome shotgun sequence of Rhizobium naphthalenivorans NBRC 107585.</title>
        <authorList>
            <person name="Hosoyama A."/>
            <person name="Uohara A."/>
            <person name="Ohji S."/>
            <person name="Ichikawa N."/>
        </authorList>
    </citation>
    <scope>NUCLEOTIDE SEQUENCE [LARGE SCALE GENOMIC DNA]</scope>
    <source>
        <strain evidence="13 14">NBRC 107585</strain>
    </source>
</reference>
<dbReference type="HAMAP" id="MF_00120">
    <property type="entry name" value="GatA"/>
    <property type="match status" value="1"/>
</dbReference>
<feature type="active site" description="Acyl-ester intermediate" evidence="11">
    <location>
        <position position="183"/>
    </location>
</feature>
<keyword evidence="13" id="KW-0808">Transferase</keyword>
<dbReference type="OrthoDB" id="9811471at2"/>
<name>A0A512HLU7_9HYPH</name>
<comment type="function">
    <text evidence="11">Allows the formation of correctly charged Gln-tRNA(Gln) through the transamidation of misacylated Glu-tRNA(Gln) in organisms which lack glutaminyl-tRNA synthetase. The reaction takes place in the presence of glutamine and ATP through an activated gamma-phospho-Glu-tRNA(Gln).</text>
</comment>
<sequence>MSELTSLTIAEARAKLAAKEITAVELTDAYIGAIEAANDVINAYVTVTGDKARDMAKASDARIAEGKAGALEGIPLGIKDLFSTRDVHTQACSAILNRFKPKYESTVTQNLWDDGAIMLGKLNMDEFAMGSSNETSHYGPVINPWKASGSNAQLVPGGSSGGSAAAVAAHLCAGATATDTGGSIRQPAALTGTVGIKPTYGRCSRWGVVAFASSLDQAGPIARDVRDTAILLKSMASVDAKDTTSVDLPVPDYEASLGQSLKGMRIGIPKEYRVDGMSDEIEKLWSQGIAWLKDAGAEIVDISLPHTKYALPAYYIVAPAEASSNLARYDGVRYGLRVDGKDIADMYEKTRAAGFGAEVKRRIMIGTYVLSAGYYDAYYLQAQKVRTLIKRDFELAFNDVDAILTPATPSSAFAIGDEALAADPVAMYMQDIFTVTVNMAGLPGLSVPAGLDAKGLPLGLQLIGRPFEESTLFKTAHVIEQAAGKFTPAKWW</sequence>
<protein>
    <recommendedName>
        <fullName evidence="5 11">Glutamyl-tRNA(Gln) amidotransferase subunit A</fullName>
        <shortName evidence="11">Glu-ADT subunit A</shortName>
        <ecNumber evidence="4 11">6.3.5.7</ecNumber>
    </recommendedName>
</protein>
<comment type="catalytic activity">
    <reaction evidence="10 11">
        <text>L-glutamyl-tRNA(Gln) + L-glutamine + ATP + H2O = L-glutaminyl-tRNA(Gln) + L-glutamate + ADP + phosphate + H(+)</text>
        <dbReference type="Rhea" id="RHEA:17521"/>
        <dbReference type="Rhea" id="RHEA-COMP:9681"/>
        <dbReference type="Rhea" id="RHEA-COMP:9684"/>
        <dbReference type="ChEBI" id="CHEBI:15377"/>
        <dbReference type="ChEBI" id="CHEBI:15378"/>
        <dbReference type="ChEBI" id="CHEBI:29985"/>
        <dbReference type="ChEBI" id="CHEBI:30616"/>
        <dbReference type="ChEBI" id="CHEBI:43474"/>
        <dbReference type="ChEBI" id="CHEBI:58359"/>
        <dbReference type="ChEBI" id="CHEBI:78520"/>
        <dbReference type="ChEBI" id="CHEBI:78521"/>
        <dbReference type="ChEBI" id="CHEBI:456216"/>
        <dbReference type="EC" id="6.3.5.7"/>
    </reaction>
</comment>
<evidence type="ECO:0000256" key="7">
    <source>
        <dbReference type="ARBA" id="ARBA00022741"/>
    </source>
</evidence>
<evidence type="ECO:0000259" key="12">
    <source>
        <dbReference type="Pfam" id="PF01425"/>
    </source>
</evidence>
<keyword evidence="8 11" id="KW-0067">ATP-binding</keyword>
<evidence type="ECO:0000256" key="11">
    <source>
        <dbReference type="HAMAP-Rule" id="MF_00120"/>
    </source>
</evidence>
<evidence type="ECO:0000313" key="13">
    <source>
        <dbReference type="EMBL" id="GEO86426.1"/>
    </source>
</evidence>
<comment type="similarity">
    <text evidence="2 11">Belongs to the amidase family. GatA subfamily.</text>
</comment>
<dbReference type="RefSeq" id="WP_147181370.1">
    <property type="nucleotide sequence ID" value="NZ_BJZP01000019.1"/>
</dbReference>
<dbReference type="GO" id="GO:0030956">
    <property type="term" value="C:glutamyl-tRNA(Gln) amidotransferase complex"/>
    <property type="evidence" value="ECO:0007669"/>
    <property type="project" value="InterPro"/>
</dbReference>
<keyword evidence="14" id="KW-1185">Reference proteome</keyword>
<dbReference type="InterPro" id="IPR023631">
    <property type="entry name" value="Amidase_dom"/>
</dbReference>
<organism evidence="13 14">
    <name type="scientific">Ciceribacter naphthalenivorans</name>
    <dbReference type="NCBI Taxonomy" id="1118451"/>
    <lineage>
        <taxon>Bacteria</taxon>
        <taxon>Pseudomonadati</taxon>
        <taxon>Pseudomonadota</taxon>
        <taxon>Alphaproteobacteria</taxon>
        <taxon>Hyphomicrobiales</taxon>
        <taxon>Rhizobiaceae</taxon>
        <taxon>Ciceribacter</taxon>
    </lineage>
</organism>
<dbReference type="Proteomes" id="UP000321717">
    <property type="component" value="Unassembled WGS sequence"/>
</dbReference>
<comment type="caution">
    <text evidence="13">The sequence shown here is derived from an EMBL/GenBank/DDBJ whole genome shotgun (WGS) entry which is preliminary data.</text>
</comment>
<dbReference type="GO" id="GO:0050567">
    <property type="term" value="F:glutaminyl-tRNA synthase (glutamine-hydrolyzing) activity"/>
    <property type="evidence" value="ECO:0007669"/>
    <property type="project" value="UniProtKB-UniRule"/>
</dbReference>
<dbReference type="GO" id="GO:0005524">
    <property type="term" value="F:ATP binding"/>
    <property type="evidence" value="ECO:0007669"/>
    <property type="project" value="UniProtKB-KW"/>
</dbReference>
<keyword evidence="7 11" id="KW-0547">Nucleotide-binding</keyword>
<evidence type="ECO:0000256" key="8">
    <source>
        <dbReference type="ARBA" id="ARBA00022840"/>
    </source>
</evidence>
<dbReference type="SUPFAM" id="SSF75304">
    <property type="entry name" value="Amidase signature (AS) enzymes"/>
    <property type="match status" value="1"/>
</dbReference>
<comment type="subunit">
    <text evidence="3 11">Heterotrimer of A, B and C subunits.</text>
</comment>
<dbReference type="EMBL" id="BJZP01000019">
    <property type="protein sequence ID" value="GEO86426.1"/>
    <property type="molecule type" value="Genomic_DNA"/>
</dbReference>
<proteinExistence type="inferred from homology"/>
<dbReference type="PROSITE" id="PS00571">
    <property type="entry name" value="AMIDASES"/>
    <property type="match status" value="1"/>
</dbReference>
<dbReference type="AlphaFoldDB" id="A0A512HLU7"/>
<evidence type="ECO:0000256" key="9">
    <source>
        <dbReference type="ARBA" id="ARBA00022917"/>
    </source>
</evidence>
<evidence type="ECO:0000256" key="4">
    <source>
        <dbReference type="ARBA" id="ARBA00012739"/>
    </source>
</evidence>
<dbReference type="InterPro" id="IPR000120">
    <property type="entry name" value="Amidase"/>
</dbReference>
<dbReference type="InterPro" id="IPR036928">
    <property type="entry name" value="AS_sf"/>
</dbReference>
<evidence type="ECO:0000256" key="10">
    <source>
        <dbReference type="ARBA" id="ARBA00047407"/>
    </source>
</evidence>
<feature type="domain" description="Amidase" evidence="12">
    <location>
        <begin position="25"/>
        <end position="472"/>
    </location>
</feature>
<evidence type="ECO:0000256" key="5">
    <source>
        <dbReference type="ARBA" id="ARBA00014428"/>
    </source>
</evidence>
<dbReference type="PANTHER" id="PTHR11895:SF151">
    <property type="entry name" value="GLUTAMYL-TRNA(GLN) AMIDOTRANSFERASE SUBUNIT A"/>
    <property type="match status" value="1"/>
</dbReference>
<dbReference type="Gene3D" id="3.90.1300.10">
    <property type="entry name" value="Amidase signature (AS) domain"/>
    <property type="match status" value="1"/>
</dbReference>
<dbReference type="InterPro" id="IPR004412">
    <property type="entry name" value="GatA"/>
</dbReference>
<feature type="active site" description="Charge relay system" evidence="11">
    <location>
        <position position="79"/>
    </location>
</feature>
<dbReference type="GO" id="GO:0006412">
    <property type="term" value="P:translation"/>
    <property type="evidence" value="ECO:0007669"/>
    <property type="project" value="UniProtKB-UniRule"/>
</dbReference>
<dbReference type="InterPro" id="IPR020556">
    <property type="entry name" value="Amidase_CS"/>
</dbReference>
<keyword evidence="6 11" id="KW-0436">Ligase</keyword>
<evidence type="ECO:0000313" key="14">
    <source>
        <dbReference type="Proteomes" id="UP000321717"/>
    </source>
</evidence>
<evidence type="ECO:0000256" key="3">
    <source>
        <dbReference type="ARBA" id="ARBA00011123"/>
    </source>
</evidence>